<evidence type="ECO:0000256" key="2">
    <source>
        <dbReference type="ARBA" id="ARBA00022884"/>
    </source>
</evidence>
<comment type="caution">
    <text evidence="5">The sequence shown here is derived from an EMBL/GenBank/DDBJ whole genome shotgun (WGS) entry which is preliminary data.</text>
</comment>
<organism evidence="5 6">
    <name type="scientific">Pisum sativum</name>
    <name type="common">Garden pea</name>
    <name type="synonym">Lathyrus oleraceus</name>
    <dbReference type="NCBI Taxonomy" id="3888"/>
    <lineage>
        <taxon>Eukaryota</taxon>
        <taxon>Viridiplantae</taxon>
        <taxon>Streptophyta</taxon>
        <taxon>Embryophyta</taxon>
        <taxon>Tracheophyta</taxon>
        <taxon>Spermatophyta</taxon>
        <taxon>Magnoliopsida</taxon>
        <taxon>eudicotyledons</taxon>
        <taxon>Gunneridae</taxon>
        <taxon>Pentapetalae</taxon>
        <taxon>rosids</taxon>
        <taxon>fabids</taxon>
        <taxon>Fabales</taxon>
        <taxon>Fabaceae</taxon>
        <taxon>Papilionoideae</taxon>
        <taxon>50 kb inversion clade</taxon>
        <taxon>NPAAA clade</taxon>
        <taxon>Hologalegina</taxon>
        <taxon>IRL clade</taxon>
        <taxon>Fabeae</taxon>
        <taxon>Lathyrus</taxon>
    </lineage>
</organism>
<keyword evidence="2 3" id="KW-0694">RNA-binding</keyword>
<protein>
    <recommendedName>
        <fullName evidence="4">RRM domain-containing protein</fullName>
    </recommendedName>
</protein>
<dbReference type="SMART" id="SM00360">
    <property type="entry name" value="RRM"/>
    <property type="match status" value="1"/>
</dbReference>
<dbReference type="PANTHER" id="PTHR24012">
    <property type="entry name" value="RNA BINDING PROTEIN"/>
    <property type="match status" value="1"/>
</dbReference>
<sequence length="172" mass="18596">MLTTFALAIAMKFFELHVFGFECPVVNIAVVLGINLVSAGSGVAFDASTGDFIKYNVESNVAHANLIASRILKTRDSGSAGCAGTFEQHSRSERKYFVNNLDKTVDSKALYDTFSTVGHILFCKMVTVGSGQSKGFGFAQFENAKSAKNAIDKLNGMLINDKRLHDLTSMPV</sequence>
<dbReference type="Gramene" id="Psat07G0281100-T1">
    <property type="protein sequence ID" value="KAI5386421.1"/>
    <property type="gene ID" value="KIW84_072811"/>
</dbReference>
<dbReference type="Pfam" id="PF00076">
    <property type="entry name" value="RRM_1"/>
    <property type="match status" value="1"/>
</dbReference>
<keyword evidence="1" id="KW-0677">Repeat</keyword>
<dbReference type="EMBL" id="JAMSHJ010000007">
    <property type="protein sequence ID" value="KAI5386421.1"/>
    <property type="molecule type" value="Genomic_DNA"/>
</dbReference>
<dbReference type="InterPro" id="IPR035979">
    <property type="entry name" value="RBD_domain_sf"/>
</dbReference>
<evidence type="ECO:0000313" key="5">
    <source>
        <dbReference type="EMBL" id="KAI5386421.1"/>
    </source>
</evidence>
<gene>
    <name evidence="5" type="ORF">KIW84_072811</name>
</gene>
<dbReference type="SUPFAM" id="SSF54928">
    <property type="entry name" value="RNA-binding domain, RBD"/>
    <property type="match status" value="1"/>
</dbReference>
<dbReference type="AlphaFoldDB" id="A0A9D4ZVN9"/>
<keyword evidence="6" id="KW-1185">Reference proteome</keyword>
<dbReference type="PROSITE" id="PS50102">
    <property type="entry name" value="RRM"/>
    <property type="match status" value="1"/>
</dbReference>
<proteinExistence type="predicted"/>
<accession>A0A9D4ZVN9</accession>
<evidence type="ECO:0000313" key="6">
    <source>
        <dbReference type="Proteomes" id="UP001058974"/>
    </source>
</evidence>
<name>A0A9D4ZVN9_PEA</name>
<dbReference type="Proteomes" id="UP001058974">
    <property type="component" value="Chromosome 7"/>
</dbReference>
<dbReference type="InterPro" id="IPR000504">
    <property type="entry name" value="RRM_dom"/>
</dbReference>
<reference evidence="5 6" key="1">
    <citation type="journal article" date="2022" name="Nat. Genet.">
        <title>Improved pea reference genome and pan-genome highlight genomic features and evolutionary characteristics.</title>
        <authorList>
            <person name="Yang T."/>
            <person name="Liu R."/>
            <person name="Luo Y."/>
            <person name="Hu S."/>
            <person name="Wang D."/>
            <person name="Wang C."/>
            <person name="Pandey M.K."/>
            <person name="Ge S."/>
            <person name="Xu Q."/>
            <person name="Li N."/>
            <person name="Li G."/>
            <person name="Huang Y."/>
            <person name="Saxena R.K."/>
            <person name="Ji Y."/>
            <person name="Li M."/>
            <person name="Yan X."/>
            <person name="He Y."/>
            <person name="Liu Y."/>
            <person name="Wang X."/>
            <person name="Xiang C."/>
            <person name="Varshney R.K."/>
            <person name="Ding H."/>
            <person name="Gao S."/>
            <person name="Zong X."/>
        </authorList>
    </citation>
    <scope>NUCLEOTIDE SEQUENCE [LARGE SCALE GENOMIC DNA]</scope>
    <source>
        <strain evidence="5 6">cv. Zhongwan 6</strain>
    </source>
</reference>
<evidence type="ECO:0000256" key="3">
    <source>
        <dbReference type="PROSITE-ProRule" id="PRU00176"/>
    </source>
</evidence>
<dbReference type="Gene3D" id="3.30.70.330">
    <property type="match status" value="1"/>
</dbReference>
<dbReference type="GO" id="GO:0003723">
    <property type="term" value="F:RNA binding"/>
    <property type="evidence" value="ECO:0007669"/>
    <property type="project" value="UniProtKB-UniRule"/>
</dbReference>
<evidence type="ECO:0000256" key="1">
    <source>
        <dbReference type="ARBA" id="ARBA00022737"/>
    </source>
</evidence>
<evidence type="ECO:0000259" key="4">
    <source>
        <dbReference type="PROSITE" id="PS50102"/>
    </source>
</evidence>
<dbReference type="InterPro" id="IPR012677">
    <property type="entry name" value="Nucleotide-bd_a/b_plait_sf"/>
</dbReference>
<feature type="domain" description="RRM" evidence="4">
    <location>
        <begin position="94"/>
        <end position="164"/>
    </location>
</feature>